<keyword evidence="2 5" id="KW-0812">Transmembrane</keyword>
<sequence>MSEAIILGQYIEKESILHRLDPRTKLVSMISIMVWFVMIQSVAEYVLATIFIFFLLFASNVSLRYYWKSLRPILFILLFTGVYNAFLTKGEIVLWEWSVFHLTQEGIHQGIRFAWRIVLLIFMASILTFTTKPLMLTAGLERLLKPLSRFGVPVEQFSLMVTIAIRFIPTIVSEFDRIVLAQKARGIDVKEHSFFQRVYLYIPMLIPLLFSLIQRAETLAEAIDSRVYGKGKNRTSYRSFQLSAADYRGLTIVHLFVVTGVFWSIYFV</sequence>
<feature type="transmembrane region" description="Helical" evidence="5">
    <location>
        <begin position="32"/>
        <end position="57"/>
    </location>
</feature>
<feature type="transmembrane region" description="Helical" evidence="5">
    <location>
        <begin position="247"/>
        <end position="267"/>
    </location>
</feature>
<dbReference type="STRING" id="1472767.AOX59_02285"/>
<evidence type="ECO:0000256" key="4">
    <source>
        <dbReference type="ARBA" id="ARBA00023136"/>
    </source>
</evidence>
<accession>A0A0U4FAK5</accession>
<feature type="transmembrane region" description="Helical" evidence="5">
    <location>
        <begin position="194"/>
        <end position="213"/>
    </location>
</feature>
<dbReference type="OrthoDB" id="8075495at2"/>
<feature type="transmembrane region" description="Helical" evidence="5">
    <location>
        <begin position="156"/>
        <end position="173"/>
    </location>
</feature>
<evidence type="ECO:0000256" key="2">
    <source>
        <dbReference type="ARBA" id="ARBA00022692"/>
    </source>
</evidence>
<keyword evidence="4 5" id="KW-0472">Membrane</keyword>
<dbReference type="PANTHER" id="PTHR33514">
    <property type="entry name" value="PROTEIN ABCI12, CHLOROPLASTIC"/>
    <property type="match status" value="1"/>
</dbReference>
<proteinExistence type="predicted"/>
<evidence type="ECO:0000256" key="5">
    <source>
        <dbReference type="SAM" id="Phobius"/>
    </source>
</evidence>
<dbReference type="Pfam" id="PF02361">
    <property type="entry name" value="CbiQ"/>
    <property type="match status" value="1"/>
</dbReference>
<dbReference type="Proteomes" id="UP000050331">
    <property type="component" value="Chromosome"/>
</dbReference>
<name>A0A0U4FAK5_9BACI</name>
<dbReference type="AlphaFoldDB" id="A0A0U4FAK5"/>
<evidence type="ECO:0000256" key="3">
    <source>
        <dbReference type="ARBA" id="ARBA00022989"/>
    </source>
</evidence>
<reference evidence="6 7" key="1">
    <citation type="submission" date="2016-01" db="EMBL/GenBank/DDBJ databases">
        <title>Complete genome sequence of strain Lentibacillus amyloliquefaciens LAM0015T isolated from saline sediment.</title>
        <authorList>
            <person name="Wang J.-L."/>
            <person name="He M.-X."/>
        </authorList>
    </citation>
    <scope>NUCLEOTIDE SEQUENCE [LARGE SCALE GENOMIC DNA]</scope>
    <source>
        <strain evidence="6 7">LAM0015</strain>
    </source>
</reference>
<dbReference type="PANTHER" id="PTHR33514:SF13">
    <property type="entry name" value="PROTEIN ABCI12, CHLOROPLASTIC"/>
    <property type="match status" value="1"/>
</dbReference>
<evidence type="ECO:0000313" key="7">
    <source>
        <dbReference type="Proteomes" id="UP000050331"/>
    </source>
</evidence>
<organism evidence="6 7">
    <name type="scientific">Lentibacillus amyloliquefaciens</name>
    <dbReference type="NCBI Taxonomy" id="1472767"/>
    <lineage>
        <taxon>Bacteria</taxon>
        <taxon>Bacillati</taxon>
        <taxon>Bacillota</taxon>
        <taxon>Bacilli</taxon>
        <taxon>Bacillales</taxon>
        <taxon>Bacillaceae</taxon>
        <taxon>Lentibacillus</taxon>
    </lineage>
</organism>
<dbReference type="InterPro" id="IPR003339">
    <property type="entry name" value="ABC/ECF_trnsptr_transmembrane"/>
</dbReference>
<dbReference type="RefSeq" id="WP_068441264.1">
    <property type="nucleotide sequence ID" value="NZ_CP013862.1"/>
</dbReference>
<protein>
    <submittedName>
        <fullName evidence="6">Cobalt transport family protein</fullName>
    </submittedName>
</protein>
<dbReference type="EMBL" id="CP013862">
    <property type="protein sequence ID" value="ALX47533.1"/>
    <property type="molecule type" value="Genomic_DNA"/>
</dbReference>
<gene>
    <name evidence="6" type="ORF">AOX59_02285</name>
</gene>
<comment type="subcellular location">
    <subcellularLocation>
        <location evidence="1">Membrane</location>
        <topology evidence="1">Multi-pass membrane protein</topology>
    </subcellularLocation>
</comment>
<dbReference type="GO" id="GO:0005886">
    <property type="term" value="C:plasma membrane"/>
    <property type="evidence" value="ECO:0007669"/>
    <property type="project" value="UniProtKB-ARBA"/>
</dbReference>
<keyword evidence="3 5" id="KW-1133">Transmembrane helix</keyword>
<feature type="transmembrane region" description="Helical" evidence="5">
    <location>
        <begin position="113"/>
        <end position="136"/>
    </location>
</feature>
<dbReference type="CDD" id="cd16914">
    <property type="entry name" value="EcfT"/>
    <property type="match status" value="1"/>
</dbReference>
<evidence type="ECO:0000256" key="1">
    <source>
        <dbReference type="ARBA" id="ARBA00004141"/>
    </source>
</evidence>
<dbReference type="KEGG" id="lao:AOX59_02285"/>
<evidence type="ECO:0000313" key="6">
    <source>
        <dbReference type="EMBL" id="ALX47533.1"/>
    </source>
</evidence>
<feature type="transmembrane region" description="Helical" evidence="5">
    <location>
        <begin position="69"/>
        <end position="87"/>
    </location>
</feature>
<keyword evidence="7" id="KW-1185">Reference proteome</keyword>